<feature type="domain" description="SCP" evidence="2">
    <location>
        <begin position="131"/>
        <end position="261"/>
    </location>
</feature>
<keyword evidence="1" id="KW-0732">Signal</keyword>
<dbReference type="Pfam" id="PF00188">
    <property type="entry name" value="CAP"/>
    <property type="match status" value="1"/>
</dbReference>
<evidence type="ECO:0000313" key="3">
    <source>
        <dbReference type="EMBL" id="SKA60444.1"/>
    </source>
</evidence>
<feature type="signal peptide" evidence="1">
    <location>
        <begin position="1"/>
        <end position="18"/>
    </location>
</feature>
<proteinExistence type="predicted"/>
<evidence type="ECO:0000256" key="1">
    <source>
        <dbReference type="SAM" id="SignalP"/>
    </source>
</evidence>
<dbReference type="STRING" id="39495.SAMN02745111_00282"/>
<protein>
    <submittedName>
        <fullName evidence="3">Uncharacterized conserved protein YkwD, contains CAP (CSP/antigen 5/PR1) domain</fullName>
    </submittedName>
</protein>
<dbReference type="EMBL" id="FUXZ01000002">
    <property type="protein sequence ID" value="SKA60444.1"/>
    <property type="molecule type" value="Genomic_DNA"/>
</dbReference>
<feature type="chain" id="PRO_5039433568" evidence="1">
    <location>
        <begin position="19"/>
        <end position="448"/>
    </location>
</feature>
<dbReference type="Pfam" id="PF13306">
    <property type="entry name" value="LRR_5"/>
    <property type="match status" value="1"/>
</dbReference>
<dbReference type="InterPro" id="IPR026906">
    <property type="entry name" value="LRR_5"/>
</dbReference>
<accession>A0A1T4V6B5</accession>
<evidence type="ECO:0000313" key="4">
    <source>
        <dbReference type="Proteomes" id="UP000190814"/>
    </source>
</evidence>
<dbReference type="Gene3D" id="3.40.33.10">
    <property type="entry name" value="CAP"/>
    <property type="match status" value="1"/>
</dbReference>
<dbReference type="InterPro" id="IPR035940">
    <property type="entry name" value="CAP_sf"/>
</dbReference>
<reference evidence="3 4" key="1">
    <citation type="submission" date="2017-02" db="EMBL/GenBank/DDBJ databases">
        <authorList>
            <person name="Peterson S.W."/>
        </authorList>
    </citation>
    <scope>NUCLEOTIDE SEQUENCE [LARGE SCALE GENOMIC DNA]</scope>
    <source>
        <strain evidence="3 4">ATCC 35992</strain>
    </source>
</reference>
<organism evidence="3 4">
    <name type="scientific">Eubacterium uniforme</name>
    <dbReference type="NCBI Taxonomy" id="39495"/>
    <lineage>
        <taxon>Bacteria</taxon>
        <taxon>Bacillati</taxon>
        <taxon>Bacillota</taxon>
        <taxon>Clostridia</taxon>
        <taxon>Eubacteriales</taxon>
        <taxon>Eubacteriaceae</taxon>
        <taxon>Eubacterium</taxon>
    </lineage>
</organism>
<dbReference type="InterPro" id="IPR014044">
    <property type="entry name" value="CAP_dom"/>
</dbReference>
<dbReference type="OrthoDB" id="1817311at2"/>
<dbReference type="InterPro" id="IPR032675">
    <property type="entry name" value="LRR_dom_sf"/>
</dbReference>
<name>A0A1T4V6B5_9FIRM</name>
<sequence length="448" mass="50420">MFKKLVCVLCAVSISVCGFDGTFDIVNKDVFAATISEDEYNALVSKAQSMKSSYNSAVKKYNRGSIGFFDSVNSDNAIKLLKKGINIYKNNKTLKSKSYLKAVDKGDSVSAALKDSTSLENMKKSIAYIKECNDIRGKLGLDAFKVSDELMAQAQTNVNYAAKETDHAKDFDTAENLSWGYSDPFQGWYHDEHKWLNDAIKAGTYPGIENMDMYEIYKTYPAFFAKIGHYFNVISKTYKYTGFALVKGTKYGNGIAYSQVYTGVLDRGIMDFDKYEQRFLDYYNPIVNTINEYESLMNQINSYEVEQFGVGKKITKSKVTYQITSKTTAVVCASKKNAKSVKIADTVTVGGRTYEITEIKAGAFKNRKKLKKVVIGAKVSVIGKKAFYNCKKLKNVKIKSVVLKKVGKSAFKNTHKNIKFMIKKSKFKSYKKKIKKSGTSKKAVYKKF</sequence>
<dbReference type="RefSeq" id="WP_159444245.1">
    <property type="nucleotide sequence ID" value="NZ_FUXZ01000002.1"/>
</dbReference>
<dbReference type="Proteomes" id="UP000190814">
    <property type="component" value="Unassembled WGS sequence"/>
</dbReference>
<dbReference type="AlphaFoldDB" id="A0A1T4V6B5"/>
<evidence type="ECO:0000259" key="2">
    <source>
        <dbReference type="Pfam" id="PF00188"/>
    </source>
</evidence>
<gene>
    <name evidence="3" type="ORF">SAMN02745111_00282</name>
</gene>
<dbReference type="Gene3D" id="3.80.10.10">
    <property type="entry name" value="Ribonuclease Inhibitor"/>
    <property type="match status" value="1"/>
</dbReference>
<dbReference type="SUPFAM" id="SSF55797">
    <property type="entry name" value="PR-1-like"/>
    <property type="match status" value="1"/>
</dbReference>
<keyword evidence="4" id="KW-1185">Reference proteome</keyword>